<dbReference type="STRING" id="930991.A0A0D0CDH3"/>
<feature type="non-terminal residue" evidence="1">
    <location>
        <position position="1"/>
    </location>
</feature>
<dbReference type="AlphaFoldDB" id="A0A0D0CDH3"/>
<keyword evidence="2" id="KW-1185">Reference proteome</keyword>
<proteinExistence type="predicted"/>
<dbReference type="InParanoid" id="A0A0D0CDH3"/>
<name>A0A0D0CDH3_9AGAM</name>
<dbReference type="Proteomes" id="UP000054538">
    <property type="component" value="Unassembled WGS sequence"/>
</dbReference>
<sequence length="208" mass="23662">DREVKVSSSIDGAYSLDIYTVVTELAKAKQYTPLTHFTITNTFCLHKEGHLLKKTKSSIDGTIHHLLDLLQFEAEEAMDALTWQEAWQHKISWLTKVAEPAIHECWSWHFSTLLKDEAIWDNFKAILSFNIRMRNFENSPPTRTIILPLAMSPMTHQLARIRNAHGAVRSPFRMAPLLLPTPRSGPTSCVSSVSTLVISSQNARRRLQ</sequence>
<reference evidence="2" key="2">
    <citation type="submission" date="2015-01" db="EMBL/GenBank/DDBJ databases">
        <title>Evolutionary Origins and Diversification of the Mycorrhizal Mutualists.</title>
        <authorList>
            <consortium name="DOE Joint Genome Institute"/>
            <consortium name="Mycorrhizal Genomics Consortium"/>
            <person name="Kohler A."/>
            <person name="Kuo A."/>
            <person name="Nagy L.G."/>
            <person name="Floudas D."/>
            <person name="Copeland A."/>
            <person name="Barry K.W."/>
            <person name="Cichocki N."/>
            <person name="Veneault-Fourrey C."/>
            <person name="LaButti K."/>
            <person name="Lindquist E.A."/>
            <person name="Lipzen A."/>
            <person name="Lundell T."/>
            <person name="Morin E."/>
            <person name="Murat C."/>
            <person name="Riley R."/>
            <person name="Ohm R."/>
            <person name="Sun H."/>
            <person name="Tunlid A."/>
            <person name="Henrissat B."/>
            <person name="Grigoriev I.V."/>
            <person name="Hibbett D.S."/>
            <person name="Martin F."/>
        </authorList>
    </citation>
    <scope>NUCLEOTIDE SEQUENCE [LARGE SCALE GENOMIC DNA]</scope>
    <source>
        <strain evidence="2">Ve08.2h10</strain>
    </source>
</reference>
<organism evidence="1 2">
    <name type="scientific">Paxillus rubicundulus Ve08.2h10</name>
    <dbReference type="NCBI Taxonomy" id="930991"/>
    <lineage>
        <taxon>Eukaryota</taxon>
        <taxon>Fungi</taxon>
        <taxon>Dikarya</taxon>
        <taxon>Basidiomycota</taxon>
        <taxon>Agaricomycotina</taxon>
        <taxon>Agaricomycetes</taxon>
        <taxon>Agaricomycetidae</taxon>
        <taxon>Boletales</taxon>
        <taxon>Paxilineae</taxon>
        <taxon>Paxillaceae</taxon>
        <taxon>Paxillus</taxon>
    </lineage>
</organism>
<evidence type="ECO:0000313" key="2">
    <source>
        <dbReference type="Proteomes" id="UP000054538"/>
    </source>
</evidence>
<evidence type="ECO:0000313" key="1">
    <source>
        <dbReference type="EMBL" id="KIK80777.1"/>
    </source>
</evidence>
<dbReference type="OrthoDB" id="3259848at2759"/>
<reference evidence="1 2" key="1">
    <citation type="submission" date="2014-04" db="EMBL/GenBank/DDBJ databases">
        <authorList>
            <consortium name="DOE Joint Genome Institute"/>
            <person name="Kuo A."/>
            <person name="Kohler A."/>
            <person name="Jargeat P."/>
            <person name="Nagy L.G."/>
            <person name="Floudas D."/>
            <person name="Copeland A."/>
            <person name="Barry K.W."/>
            <person name="Cichocki N."/>
            <person name="Veneault-Fourrey C."/>
            <person name="LaButti K."/>
            <person name="Lindquist E.A."/>
            <person name="Lipzen A."/>
            <person name="Lundell T."/>
            <person name="Morin E."/>
            <person name="Murat C."/>
            <person name="Sun H."/>
            <person name="Tunlid A."/>
            <person name="Henrissat B."/>
            <person name="Grigoriev I.V."/>
            <person name="Hibbett D.S."/>
            <person name="Martin F."/>
            <person name="Nordberg H.P."/>
            <person name="Cantor M.N."/>
            <person name="Hua S.X."/>
        </authorList>
    </citation>
    <scope>NUCLEOTIDE SEQUENCE [LARGE SCALE GENOMIC DNA]</scope>
    <source>
        <strain evidence="1 2">Ve08.2h10</strain>
    </source>
</reference>
<dbReference type="EMBL" id="KN825936">
    <property type="protein sequence ID" value="KIK80777.1"/>
    <property type="molecule type" value="Genomic_DNA"/>
</dbReference>
<gene>
    <name evidence="1" type="ORF">PAXRUDRAFT_764473</name>
</gene>
<protein>
    <submittedName>
        <fullName evidence="1">Uncharacterized protein</fullName>
    </submittedName>
</protein>
<accession>A0A0D0CDH3</accession>
<dbReference type="HOGENOM" id="CLU_1323669_0_0_1"/>